<accession>A0A921H4P1</accession>
<evidence type="ECO:0000313" key="2">
    <source>
        <dbReference type="Proteomes" id="UP000742098"/>
    </source>
</evidence>
<dbReference type="AlphaFoldDB" id="A0A921H4P1"/>
<proteinExistence type="predicted"/>
<gene>
    <name evidence="1" type="ORF">K8V05_08980</name>
</gene>
<sequence length="87" mass="10053">MALIDKGDSEDIVSYIRQGTFYSNGKEHKNDLFMAAVKKDGWVNVFTNYFSGIKSTNRIYSTKAEALKFTDTQSPRYIDTVKIEWEE</sequence>
<name>A0A921H4P1_9BACT</name>
<reference evidence="1" key="1">
    <citation type="journal article" date="2021" name="PeerJ">
        <title>Extensive microbial diversity within the chicken gut microbiome revealed by metagenomics and culture.</title>
        <authorList>
            <person name="Gilroy R."/>
            <person name="Ravi A."/>
            <person name="Getino M."/>
            <person name="Pursley I."/>
            <person name="Horton D.L."/>
            <person name="Alikhan N.F."/>
            <person name="Baker D."/>
            <person name="Gharbi K."/>
            <person name="Hall N."/>
            <person name="Watson M."/>
            <person name="Adriaenssens E.M."/>
            <person name="Foster-Nyarko E."/>
            <person name="Jarju S."/>
            <person name="Secka A."/>
            <person name="Antonio M."/>
            <person name="Oren A."/>
            <person name="Chaudhuri R.R."/>
            <person name="La Ragione R."/>
            <person name="Hildebrand F."/>
            <person name="Pallen M.J."/>
        </authorList>
    </citation>
    <scope>NUCLEOTIDE SEQUENCE</scope>
    <source>
        <strain evidence="1">6966</strain>
    </source>
</reference>
<comment type="caution">
    <text evidence="1">The sequence shown here is derived from an EMBL/GenBank/DDBJ whole genome shotgun (WGS) entry which is preliminary data.</text>
</comment>
<dbReference type="EMBL" id="DYVS01000149">
    <property type="protein sequence ID" value="HJF70871.1"/>
    <property type="molecule type" value="Genomic_DNA"/>
</dbReference>
<evidence type="ECO:0000313" key="1">
    <source>
        <dbReference type="EMBL" id="HJF70871.1"/>
    </source>
</evidence>
<protein>
    <submittedName>
        <fullName evidence="1">Uncharacterized protein</fullName>
    </submittedName>
</protein>
<dbReference type="Proteomes" id="UP000742098">
    <property type="component" value="Unassembled WGS sequence"/>
</dbReference>
<organism evidence="1 2">
    <name type="scientific">Butyricimonas virosa</name>
    <dbReference type="NCBI Taxonomy" id="544645"/>
    <lineage>
        <taxon>Bacteria</taxon>
        <taxon>Pseudomonadati</taxon>
        <taxon>Bacteroidota</taxon>
        <taxon>Bacteroidia</taxon>
        <taxon>Bacteroidales</taxon>
        <taxon>Odoribacteraceae</taxon>
        <taxon>Butyricimonas</taxon>
    </lineage>
</organism>
<reference evidence="1" key="2">
    <citation type="submission" date="2021-09" db="EMBL/GenBank/DDBJ databases">
        <authorList>
            <person name="Gilroy R."/>
        </authorList>
    </citation>
    <scope>NUCLEOTIDE SEQUENCE</scope>
    <source>
        <strain evidence="1">6966</strain>
    </source>
</reference>